<proteinExistence type="predicted"/>
<name>A0A5E7HDZ6_PSEFL</name>
<evidence type="ECO:0000313" key="2">
    <source>
        <dbReference type="Proteomes" id="UP000326067"/>
    </source>
</evidence>
<gene>
    <name evidence="1" type="ORF">PS847_00855</name>
</gene>
<dbReference type="RefSeq" id="WP_150635255.1">
    <property type="nucleotide sequence ID" value="NZ_CABVIC010000001.1"/>
</dbReference>
<evidence type="ECO:0000313" key="1">
    <source>
        <dbReference type="EMBL" id="VVO62150.1"/>
    </source>
</evidence>
<dbReference type="EMBL" id="CABVIC010000001">
    <property type="protein sequence ID" value="VVO62150.1"/>
    <property type="molecule type" value="Genomic_DNA"/>
</dbReference>
<dbReference type="Proteomes" id="UP000326067">
    <property type="component" value="Unassembled WGS sequence"/>
</dbReference>
<reference evidence="1 2" key="1">
    <citation type="submission" date="2019-09" db="EMBL/GenBank/DDBJ databases">
        <authorList>
            <person name="Chandra G."/>
            <person name="Truman W A."/>
        </authorList>
    </citation>
    <scope>NUCLEOTIDE SEQUENCE [LARGE SCALE GENOMIC DNA]</scope>
    <source>
        <strain evidence="1">PS847</strain>
    </source>
</reference>
<organism evidence="1 2">
    <name type="scientific">Pseudomonas fluorescens</name>
    <dbReference type="NCBI Taxonomy" id="294"/>
    <lineage>
        <taxon>Bacteria</taxon>
        <taxon>Pseudomonadati</taxon>
        <taxon>Pseudomonadota</taxon>
        <taxon>Gammaproteobacteria</taxon>
        <taxon>Pseudomonadales</taxon>
        <taxon>Pseudomonadaceae</taxon>
        <taxon>Pseudomonas</taxon>
    </lineage>
</organism>
<sequence>MPGSIDVDFHSKQHSDFDLQCIAGAVSQGFAEPVTAYLTEAFIKSRTCVGVVFGHQVDDAHGTFEDGRIIQTGVVVMAQKEGGYWVLSDEAGSRYVLVTFRREGGSESLLSYLKTAESQPELPC</sequence>
<accession>A0A5E7HDZ6</accession>
<protein>
    <submittedName>
        <fullName evidence="1">Uncharacterized protein</fullName>
    </submittedName>
</protein>
<dbReference type="AlphaFoldDB" id="A0A5E7HDZ6"/>